<dbReference type="GO" id="GO:0046872">
    <property type="term" value="F:metal ion binding"/>
    <property type="evidence" value="ECO:0007669"/>
    <property type="project" value="UniProtKB-KW"/>
</dbReference>
<dbReference type="AlphaFoldDB" id="A0A9E2KB44"/>
<evidence type="ECO:0000313" key="6">
    <source>
        <dbReference type="EMBL" id="MBU3803625.1"/>
    </source>
</evidence>
<dbReference type="GO" id="GO:0051539">
    <property type="term" value="F:4 iron, 4 sulfur cluster binding"/>
    <property type="evidence" value="ECO:0007669"/>
    <property type="project" value="UniProtKB-KW"/>
</dbReference>
<proteinExistence type="predicted"/>
<dbReference type="SFLD" id="SFLDS00029">
    <property type="entry name" value="Radical_SAM"/>
    <property type="match status" value="1"/>
</dbReference>
<dbReference type="PANTHER" id="PTHR11135">
    <property type="entry name" value="HISTONE ACETYLTRANSFERASE-RELATED"/>
    <property type="match status" value="1"/>
</dbReference>
<dbReference type="InterPro" id="IPR058240">
    <property type="entry name" value="rSAM_sf"/>
</dbReference>
<sequence length="178" mass="20128">MQNNRFYSLNEFLRHRHGEKVLKLSIDGGFTCPNRDGTLSSKGCLFCSERGSGDFTFYDKGNITAQLQEASKLLENKWGTNHKYIAYFQAFTNTYASLETLKLKYEEALAFPSVVGLAIATRPDCLSDEIITYLAELSKKTHLWLELGLQTIHEDTASLINRGYSLDCFETIIHKLAA</sequence>
<dbReference type="SUPFAM" id="SSF102114">
    <property type="entry name" value="Radical SAM enzymes"/>
    <property type="match status" value="1"/>
</dbReference>
<keyword evidence="5" id="KW-0411">Iron-sulfur</keyword>
<evidence type="ECO:0000256" key="1">
    <source>
        <dbReference type="ARBA" id="ARBA00022485"/>
    </source>
</evidence>
<dbReference type="NCBIfam" id="TIGR01212">
    <property type="entry name" value="TIGR01212 family radical SAM protein"/>
    <property type="match status" value="1"/>
</dbReference>
<keyword evidence="2" id="KW-0949">S-adenosyl-L-methionine</keyword>
<dbReference type="GO" id="GO:0003824">
    <property type="term" value="F:catalytic activity"/>
    <property type="evidence" value="ECO:0007669"/>
    <property type="project" value="InterPro"/>
</dbReference>
<feature type="non-terminal residue" evidence="6">
    <location>
        <position position="178"/>
    </location>
</feature>
<keyword evidence="3" id="KW-0479">Metal-binding</keyword>
<organism evidence="6 7">
    <name type="scientific">Candidatus Cellulosilyticum pullistercoris</name>
    <dbReference type="NCBI Taxonomy" id="2838521"/>
    <lineage>
        <taxon>Bacteria</taxon>
        <taxon>Bacillati</taxon>
        <taxon>Bacillota</taxon>
        <taxon>Clostridia</taxon>
        <taxon>Lachnospirales</taxon>
        <taxon>Cellulosilyticaceae</taxon>
        <taxon>Cellulosilyticum</taxon>
    </lineage>
</organism>
<dbReference type="PANTHER" id="PTHR11135:SF1">
    <property type="entry name" value="PROTEIN YHCC"/>
    <property type="match status" value="1"/>
</dbReference>
<name>A0A9E2KB44_9FIRM</name>
<evidence type="ECO:0000313" key="7">
    <source>
        <dbReference type="Proteomes" id="UP000824229"/>
    </source>
</evidence>
<protein>
    <submittedName>
        <fullName evidence="6">TIGR01212 family radical SAM protein</fullName>
    </submittedName>
</protein>
<gene>
    <name evidence="6" type="ORF">H9872_02545</name>
</gene>
<keyword evidence="1" id="KW-0004">4Fe-4S</keyword>
<reference evidence="6" key="1">
    <citation type="journal article" date="2021" name="PeerJ">
        <title>Extensive microbial diversity within the chicken gut microbiome revealed by metagenomics and culture.</title>
        <authorList>
            <person name="Gilroy R."/>
            <person name="Ravi A."/>
            <person name="Getino M."/>
            <person name="Pursley I."/>
            <person name="Horton D.L."/>
            <person name="Alikhan N.F."/>
            <person name="Baker D."/>
            <person name="Gharbi K."/>
            <person name="Hall N."/>
            <person name="Watson M."/>
            <person name="Adriaenssens E.M."/>
            <person name="Foster-Nyarko E."/>
            <person name="Jarju S."/>
            <person name="Secka A."/>
            <person name="Antonio M."/>
            <person name="Oren A."/>
            <person name="Chaudhuri R.R."/>
            <person name="La Ragione R."/>
            <person name="Hildebrand F."/>
            <person name="Pallen M.J."/>
        </authorList>
    </citation>
    <scope>NUCLEOTIDE SEQUENCE</scope>
    <source>
        <strain evidence="6">B5-657</strain>
    </source>
</reference>
<dbReference type="Proteomes" id="UP000824229">
    <property type="component" value="Unassembled WGS sequence"/>
</dbReference>
<dbReference type="InterPro" id="IPR007197">
    <property type="entry name" value="rSAM"/>
</dbReference>
<dbReference type="InterPro" id="IPR005911">
    <property type="entry name" value="YhcC-like"/>
</dbReference>
<evidence type="ECO:0000256" key="5">
    <source>
        <dbReference type="ARBA" id="ARBA00023014"/>
    </source>
</evidence>
<reference evidence="6" key="2">
    <citation type="submission" date="2021-04" db="EMBL/GenBank/DDBJ databases">
        <authorList>
            <person name="Gilroy R."/>
        </authorList>
    </citation>
    <scope>NUCLEOTIDE SEQUENCE</scope>
    <source>
        <strain evidence="6">B5-657</strain>
    </source>
</reference>
<dbReference type="EMBL" id="JAHLFQ010000047">
    <property type="protein sequence ID" value="MBU3803625.1"/>
    <property type="molecule type" value="Genomic_DNA"/>
</dbReference>
<dbReference type="InterPro" id="IPR039661">
    <property type="entry name" value="ELP3"/>
</dbReference>
<keyword evidence="4" id="KW-0408">Iron</keyword>
<evidence type="ECO:0000256" key="4">
    <source>
        <dbReference type="ARBA" id="ARBA00023004"/>
    </source>
</evidence>
<evidence type="ECO:0000256" key="2">
    <source>
        <dbReference type="ARBA" id="ARBA00022691"/>
    </source>
</evidence>
<evidence type="ECO:0000256" key="3">
    <source>
        <dbReference type="ARBA" id="ARBA00022723"/>
    </source>
</evidence>
<accession>A0A9E2KB44</accession>
<comment type="caution">
    <text evidence="6">The sequence shown here is derived from an EMBL/GenBank/DDBJ whole genome shotgun (WGS) entry which is preliminary data.</text>
</comment>
<dbReference type="SFLD" id="SFLDG01091">
    <property type="entry name" value="uncharacterized_CHP01210-like"/>
    <property type="match status" value="1"/>
</dbReference>